<keyword evidence="6" id="KW-1185">Reference proteome</keyword>
<dbReference type="PANTHER" id="PTHR43180:SF28">
    <property type="entry name" value="NAD(P)-BINDING ROSSMANN-FOLD SUPERFAMILY PROTEIN"/>
    <property type="match status" value="1"/>
</dbReference>
<keyword evidence="3" id="KW-0520">NAD</keyword>
<evidence type="ECO:0000256" key="3">
    <source>
        <dbReference type="ARBA" id="ARBA00023027"/>
    </source>
</evidence>
<sequence length="174" mass="18046">MQRSFFLALKYGSQAMSTTSNDKNSARGSIVVTGSMAGVSGAVSDISYLAGMIKSASVQLSASNIRVNAISPGFVRTSIAATSGSTVSGNAFDEKLTKDMAENVFESIMGNGGVETYYHDRIPEPVEIANLGVFLASDLAASVNAQNIVADSGKTAAAFGESIIQPIKPMKPLI</sequence>
<evidence type="ECO:0000256" key="4">
    <source>
        <dbReference type="ARBA" id="ARBA00023098"/>
    </source>
</evidence>
<organism evidence="5 6">
    <name type="scientific">Colletotrichum liriopes</name>
    <dbReference type="NCBI Taxonomy" id="708192"/>
    <lineage>
        <taxon>Eukaryota</taxon>
        <taxon>Fungi</taxon>
        <taxon>Dikarya</taxon>
        <taxon>Ascomycota</taxon>
        <taxon>Pezizomycotina</taxon>
        <taxon>Sordariomycetes</taxon>
        <taxon>Hypocreomycetidae</taxon>
        <taxon>Glomerellales</taxon>
        <taxon>Glomerellaceae</taxon>
        <taxon>Colletotrichum</taxon>
        <taxon>Colletotrichum spaethianum species complex</taxon>
    </lineage>
</organism>
<dbReference type="EMBL" id="BPPX01000005">
    <property type="protein sequence ID" value="GJC80611.1"/>
    <property type="molecule type" value="Genomic_DNA"/>
</dbReference>
<comment type="caution">
    <text evidence="5">The sequence shown here is derived from an EMBL/GenBank/DDBJ whole genome shotgun (WGS) entry which is preliminary data.</text>
</comment>
<accession>A0AA37GGN5</accession>
<protein>
    <submittedName>
        <fullName evidence="5">3-alpha-(Or 20-beta)-hydroxysteroid dehydrogenase</fullName>
    </submittedName>
</protein>
<dbReference type="PANTHER" id="PTHR43180">
    <property type="entry name" value="3-OXOACYL-(ACYL-CARRIER-PROTEIN) REDUCTASE (AFU_ORTHOLOGUE AFUA_6G11210)"/>
    <property type="match status" value="1"/>
</dbReference>
<evidence type="ECO:0000256" key="1">
    <source>
        <dbReference type="ARBA" id="ARBA00006484"/>
    </source>
</evidence>
<dbReference type="GO" id="GO:0006629">
    <property type="term" value="P:lipid metabolic process"/>
    <property type="evidence" value="ECO:0007669"/>
    <property type="project" value="UniProtKB-KW"/>
</dbReference>
<evidence type="ECO:0000256" key="2">
    <source>
        <dbReference type="ARBA" id="ARBA00023002"/>
    </source>
</evidence>
<proteinExistence type="inferred from homology"/>
<dbReference type="PRINTS" id="PR00081">
    <property type="entry name" value="GDHRDH"/>
</dbReference>
<dbReference type="CDD" id="cd05233">
    <property type="entry name" value="SDR_c"/>
    <property type="match status" value="1"/>
</dbReference>
<keyword evidence="4" id="KW-0443">Lipid metabolism</keyword>
<dbReference type="SUPFAM" id="SSF51735">
    <property type="entry name" value="NAD(P)-binding Rossmann-fold domains"/>
    <property type="match status" value="1"/>
</dbReference>
<gene>
    <name evidence="5" type="ORF">ColLi_03449</name>
</gene>
<reference evidence="5 6" key="1">
    <citation type="submission" date="2021-07" db="EMBL/GenBank/DDBJ databases">
        <title>Genome data of Colletotrichum spaethianum.</title>
        <authorList>
            <person name="Utami Y.D."/>
            <person name="Hiruma K."/>
        </authorList>
    </citation>
    <scope>NUCLEOTIDE SEQUENCE [LARGE SCALE GENOMIC DNA]</scope>
    <source>
        <strain evidence="5 6">MAFF 242679</strain>
    </source>
</reference>
<comment type="similarity">
    <text evidence="1">Belongs to the short-chain dehydrogenases/reductases (SDR) family.</text>
</comment>
<dbReference type="GO" id="GO:0016491">
    <property type="term" value="F:oxidoreductase activity"/>
    <property type="evidence" value="ECO:0007669"/>
    <property type="project" value="UniProtKB-KW"/>
</dbReference>
<dbReference type="InterPro" id="IPR036291">
    <property type="entry name" value="NAD(P)-bd_dom_sf"/>
</dbReference>
<evidence type="ECO:0000313" key="6">
    <source>
        <dbReference type="Proteomes" id="UP001055172"/>
    </source>
</evidence>
<keyword evidence="2" id="KW-0560">Oxidoreductase</keyword>
<dbReference type="Proteomes" id="UP001055172">
    <property type="component" value="Unassembled WGS sequence"/>
</dbReference>
<dbReference type="AlphaFoldDB" id="A0AA37GGN5"/>
<dbReference type="Gene3D" id="3.40.50.720">
    <property type="entry name" value="NAD(P)-binding Rossmann-like Domain"/>
    <property type="match status" value="1"/>
</dbReference>
<dbReference type="InterPro" id="IPR002347">
    <property type="entry name" value="SDR_fam"/>
</dbReference>
<name>A0AA37GGN5_9PEZI</name>
<evidence type="ECO:0000313" key="5">
    <source>
        <dbReference type="EMBL" id="GJC80611.1"/>
    </source>
</evidence>
<dbReference type="Pfam" id="PF13561">
    <property type="entry name" value="adh_short_C2"/>
    <property type="match status" value="1"/>
</dbReference>